<comment type="subcellular location">
    <subcellularLocation>
        <location evidence="1">Cell membrane</location>
        <topology evidence="1">Multi-pass membrane protein</topology>
    </subcellularLocation>
</comment>
<dbReference type="InterPro" id="IPR018076">
    <property type="entry name" value="T2SS_GspF_dom"/>
</dbReference>
<keyword evidence="3" id="KW-1003">Cell membrane</keyword>
<dbReference type="GeneID" id="61421484"/>
<keyword evidence="6 7" id="KW-0472">Membrane</keyword>
<dbReference type="PANTHER" id="PTHR30012:SF0">
    <property type="entry name" value="TYPE II SECRETION SYSTEM PROTEIN F-RELATED"/>
    <property type="match status" value="1"/>
</dbReference>
<evidence type="ECO:0000256" key="7">
    <source>
        <dbReference type="SAM" id="Phobius"/>
    </source>
</evidence>
<comment type="caution">
    <text evidence="9">The sequence shown here is derived from an EMBL/GenBank/DDBJ whole genome shotgun (WGS) entry which is preliminary data.</text>
</comment>
<keyword evidence="4 7" id="KW-0812">Transmembrane</keyword>
<proteinExistence type="inferred from homology"/>
<dbReference type="PANTHER" id="PTHR30012">
    <property type="entry name" value="GENERAL SECRETION PATHWAY PROTEIN"/>
    <property type="match status" value="1"/>
</dbReference>
<gene>
    <name evidence="9" type="primary">comGB</name>
    <name evidence="9" type="ORF">P7G31_06605</name>
</gene>
<feature type="transmembrane region" description="Helical" evidence="7">
    <location>
        <begin position="168"/>
        <end position="191"/>
    </location>
</feature>
<evidence type="ECO:0000313" key="9">
    <source>
        <dbReference type="EMBL" id="MDT2731915.1"/>
    </source>
</evidence>
<dbReference type="AlphaFoldDB" id="A0AAE4HVE3"/>
<evidence type="ECO:0000256" key="1">
    <source>
        <dbReference type="ARBA" id="ARBA00004651"/>
    </source>
</evidence>
<organism evidence="9 10">
    <name type="scientific">Streptococcus parauberis</name>
    <dbReference type="NCBI Taxonomy" id="1348"/>
    <lineage>
        <taxon>Bacteria</taxon>
        <taxon>Bacillati</taxon>
        <taxon>Bacillota</taxon>
        <taxon>Bacilli</taxon>
        <taxon>Lactobacillales</taxon>
        <taxon>Streptococcaceae</taxon>
        <taxon>Streptococcus</taxon>
    </lineage>
</organism>
<evidence type="ECO:0000256" key="4">
    <source>
        <dbReference type="ARBA" id="ARBA00022692"/>
    </source>
</evidence>
<evidence type="ECO:0000256" key="3">
    <source>
        <dbReference type="ARBA" id="ARBA00022475"/>
    </source>
</evidence>
<dbReference type="InterPro" id="IPR003004">
    <property type="entry name" value="GspF/PilC"/>
</dbReference>
<dbReference type="NCBIfam" id="NF041012">
    <property type="entry name" value="T4P_ComGB"/>
    <property type="match status" value="1"/>
</dbReference>
<keyword evidence="5 7" id="KW-1133">Transmembrane helix</keyword>
<sequence length="351" mass="40420">MKNGIKLLISWLQKDISLKKKGKKKRLSSKKQYQLIQLLHNLQASGFNLVEMVSFLKKSKLISEEQVKIMEFHMLNGSSLSKIMLDLGYPDSIITQLSLAELHGNILGSLENIETYLLQVNHIKKKTFEVVMYPLVLLFFLTTILLGLRQYLLPSLNEEGPLMFLLTYFPHLLIILIVIILFVSIVVIYKWRRSSPLKLISQISRLPLIGYVIQLYMTAFYAREWGNLLDQGLELSTILSVMSKEKSLLVREIGIEMNSAFVEGIPFEQKVLDYPFFKNELSLIISYGQVKSKLGKELEIYSQNTWESYFRFLIQLTQLIQPIVFLAVALIIVMIYAAMLLPIYQNMGGNL</sequence>
<name>A0AAE4HVE3_9STRE</name>
<dbReference type="EMBL" id="JARQAG010000008">
    <property type="protein sequence ID" value="MDT2731915.1"/>
    <property type="molecule type" value="Genomic_DNA"/>
</dbReference>
<dbReference type="Proteomes" id="UP001180515">
    <property type="component" value="Unassembled WGS sequence"/>
</dbReference>
<dbReference type="Gene3D" id="1.20.81.30">
    <property type="entry name" value="Type II secretion system (T2SS), domain F"/>
    <property type="match status" value="1"/>
</dbReference>
<accession>A0AAE4HVE3</accession>
<evidence type="ECO:0000256" key="6">
    <source>
        <dbReference type="ARBA" id="ARBA00023136"/>
    </source>
</evidence>
<evidence type="ECO:0000259" key="8">
    <source>
        <dbReference type="Pfam" id="PF00482"/>
    </source>
</evidence>
<feature type="domain" description="Type II secretion system protein GspF" evidence="8">
    <location>
        <begin position="222"/>
        <end position="342"/>
    </location>
</feature>
<evidence type="ECO:0000256" key="5">
    <source>
        <dbReference type="ARBA" id="ARBA00022989"/>
    </source>
</evidence>
<dbReference type="InterPro" id="IPR047692">
    <property type="entry name" value="T4P_ComGB"/>
</dbReference>
<protein>
    <submittedName>
        <fullName evidence="9">Competence type IV pilus assembly protein ComGB</fullName>
    </submittedName>
</protein>
<dbReference type="InterPro" id="IPR042094">
    <property type="entry name" value="T2SS_GspF_sf"/>
</dbReference>
<evidence type="ECO:0000313" key="10">
    <source>
        <dbReference type="Proteomes" id="UP001180515"/>
    </source>
</evidence>
<reference evidence="9" key="1">
    <citation type="submission" date="2023-03" db="EMBL/GenBank/DDBJ databases">
        <authorList>
            <person name="Shen W."/>
            <person name="Cai J."/>
        </authorList>
    </citation>
    <scope>NUCLEOTIDE SEQUENCE</scope>
    <source>
        <strain evidence="9">P82-2</strain>
    </source>
</reference>
<comment type="similarity">
    <text evidence="2">Belongs to the GSP F family.</text>
</comment>
<feature type="domain" description="Type II secretion system protein GspF" evidence="8">
    <location>
        <begin position="36"/>
        <end position="154"/>
    </location>
</feature>
<evidence type="ECO:0000256" key="2">
    <source>
        <dbReference type="ARBA" id="ARBA00005745"/>
    </source>
</evidence>
<feature type="transmembrane region" description="Helical" evidence="7">
    <location>
        <begin position="319"/>
        <end position="344"/>
    </location>
</feature>
<dbReference type="Pfam" id="PF00482">
    <property type="entry name" value="T2SSF"/>
    <property type="match status" value="2"/>
</dbReference>
<dbReference type="RefSeq" id="WP_076751810.1">
    <property type="nucleotide sequence ID" value="NZ_JARQAG010000008.1"/>
</dbReference>
<dbReference type="GO" id="GO:0005886">
    <property type="term" value="C:plasma membrane"/>
    <property type="evidence" value="ECO:0007669"/>
    <property type="project" value="UniProtKB-SubCell"/>
</dbReference>
<feature type="transmembrane region" description="Helical" evidence="7">
    <location>
        <begin position="130"/>
        <end position="148"/>
    </location>
</feature>